<dbReference type="Gene3D" id="2.80.10.50">
    <property type="match status" value="1"/>
</dbReference>
<organism evidence="2 3">
    <name type="scientific">Homarus americanus</name>
    <name type="common">American lobster</name>
    <dbReference type="NCBI Taxonomy" id="6706"/>
    <lineage>
        <taxon>Eukaryota</taxon>
        <taxon>Metazoa</taxon>
        <taxon>Ecdysozoa</taxon>
        <taxon>Arthropoda</taxon>
        <taxon>Crustacea</taxon>
        <taxon>Multicrustacea</taxon>
        <taxon>Malacostraca</taxon>
        <taxon>Eumalacostraca</taxon>
        <taxon>Eucarida</taxon>
        <taxon>Decapoda</taxon>
        <taxon>Pleocyemata</taxon>
        <taxon>Astacidea</taxon>
        <taxon>Nephropoidea</taxon>
        <taxon>Nephropidae</taxon>
        <taxon>Homarus</taxon>
    </lineage>
</organism>
<evidence type="ECO:0000313" key="3">
    <source>
        <dbReference type="Proteomes" id="UP000747542"/>
    </source>
</evidence>
<reference evidence="2" key="1">
    <citation type="journal article" date="2021" name="Sci. Adv.">
        <title>The American lobster genome reveals insights on longevity, neural, and immune adaptations.</title>
        <authorList>
            <person name="Polinski J.M."/>
            <person name="Zimin A.V."/>
            <person name="Clark K.F."/>
            <person name="Kohn A.B."/>
            <person name="Sadowski N."/>
            <person name="Timp W."/>
            <person name="Ptitsyn A."/>
            <person name="Khanna P."/>
            <person name="Romanova D.Y."/>
            <person name="Williams P."/>
            <person name="Greenwood S.J."/>
            <person name="Moroz L.L."/>
            <person name="Walt D.R."/>
            <person name="Bodnar A.G."/>
        </authorList>
    </citation>
    <scope>NUCLEOTIDE SEQUENCE</scope>
    <source>
        <strain evidence="2">GMGI-L3</strain>
    </source>
</reference>
<dbReference type="SUPFAM" id="SSF50370">
    <property type="entry name" value="Ricin B-like lectins"/>
    <property type="match status" value="1"/>
</dbReference>
<keyword evidence="3" id="KW-1185">Reference proteome</keyword>
<proteinExistence type="predicted"/>
<protein>
    <submittedName>
        <fullName evidence="2">Polypeptide N-acetylgalactosaminyltransferase-like 6-like</fullName>
    </submittedName>
</protein>
<dbReference type="AlphaFoldDB" id="A0A8J5MQS2"/>
<comment type="caution">
    <text evidence="2">The sequence shown here is derived from an EMBL/GenBank/DDBJ whole genome shotgun (WGS) entry which is preliminary data.</text>
</comment>
<dbReference type="InterPro" id="IPR000772">
    <property type="entry name" value="Ricin_B_lectin"/>
</dbReference>
<evidence type="ECO:0000313" key="2">
    <source>
        <dbReference type="EMBL" id="KAG7160294.1"/>
    </source>
</evidence>
<dbReference type="EMBL" id="JAHLQT010031386">
    <property type="protein sequence ID" value="KAG7160294.1"/>
    <property type="molecule type" value="Genomic_DNA"/>
</dbReference>
<dbReference type="PROSITE" id="PS50231">
    <property type="entry name" value="RICIN_B_LECTIN"/>
    <property type="match status" value="1"/>
</dbReference>
<feature type="domain" description="Ricin B lectin" evidence="1">
    <location>
        <begin position="2"/>
        <end position="48"/>
    </location>
</feature>
<dbReference type="Pfam" id="PF00652">
    <property type="entry name" value="Ricin_B_lectin"/>
    <property type="match status" value="1"/>
</dbReference>
<sequence length="68" mass="7877">MGGNQLWRYDPVKQWLVHGGNPRCLDCNPGNKEIFVSACSPEKETQKWIFEHFDAERLAKWDKAGPVF</sequence>
<accession>A0A8J5MQS2</accession>
<dbReference type="Proteomes" id="UP000747542">
    <property type="component" value="Unassembled WGS sequence"/>
</dbReference>
<evidence type="ECO:0000259" key="1">
    <source>
        <dbReference type="Pfam" id="PF00652"/>
    </source>
</evidence>
<gene>
    <name evidence="2" type="primary">GALNTL6-L</name>
    <name evidence="2" type="ORF">Hamer_G025083</name>
</gene>
<dbReference type="InterPro" id="IPR035992">
    <property type="entry name" value="Ricin_B-like_lectins"/>
</dbReference>
<name>A0A8J5MQS2_HOMAM</name>